<protein>
    <submittedName>
        <fullName evidence="2">Uncharacterized protein</fullName>
    </submittedName>
</protein>
<organism evidence="2 3">
    <name type="scientific">Cryptolaemus montrouzieri</name>
    <dbReference type="NCBI Taxonomy" id="559131"/>
    <lineage>
        <taxon>Eukaryota</taxon>
        <taxon>Metazoa</taxon>
        <taxon>Ecdysozoa</taxon>
        <taxon>Arthropoda</taxon>
        <taxon>Hexapoda</taxon>
        <taxon>Insecta</taxon>
        <taxon>Pterygota</taxon>
        <taxon>Neoptera</taxon>
        <taxon>Endopterygota</taxon>
        <taxon>Coleoptera</taxon>
        <taxon>Polyphaga</taxon>
        <taxon>Cucujiformia</taxon>
        <taxon>Coccinelloidea</taxon>
        <taxon>Coccinellidae</taxon>
        <taxon>Scymninae</taxon>
        <taxon>Scymnini</taxon>
        <taxon>Cryptolaemus</taxon>
    </lineage>
</organism>
<proteinExistence type="predicted"/>
<sequence>MKFKFRFIMKYRNQYKNGSLKFKNLPKDDGPHFLSTNCIFLRGDGQEKLFTKEKRLIVPPCSPRNNFIFGKEVSTLPKHLPDVRTLDIPYVRVLGIKKCIELLGNHFGCPIYKTNLLQFWFLDIVTDCIWRCQDEFFLTDENQRTVLEWILYMFNIIRDPRFNYSRGQFFRLFREAIAIAEDRIESGNAYLPIPEELFGTKTDSEIEVDYEGLLSDSSDSSLSFDGSESENSYLVIPSHDYPELPDFYKLPNSDCKCDISVTSSIETLSEKSLYIEEEDRNSQNDDIHYNSEVEEVAESFSISDFYQPDRKIHSRFLDELEEEDEEFPEQEVEKDQSKSDLEYEWVNVIEKPSKKLVEKPKSIATMSSHEATPSVYSAMKKVRSSGYKSKSKIDRKSTLDENPSSQTVRKQKSRGMKEDKKLSEEETLKAWFEYNIWEQRRKNMADPAKGWTPSAPNECDDDCICAKIEYTEEDLENEEYLQIKNQWLMYLEMHKESITQSEHNKFINSCLLLIIKQFIFEYFYESFQYKLIKMTFQTPPSLILERLNQRWQIPKSCREEFKRPIEKKPKPPKPTKEKTPKGPKGKKEKHKEDKKSKSTKSGEKKEKKEKMKPEKPPNFTKEEKAELERLKREEQQRTLEAIAAEENKRLIFPLKLAANEDFFRTIFEGYMSRNEIQEKGKKKNK</sequence>
<feature type="compositionally biased region" description="Basic and acidic residues" evidence="1">
    <location>
        <begin position="561"/>
        <end position="580"/>
    </location>
</feature>
<evidence type="ECO:0000313" key="3">
    <source>
        <dbReference type="Proteomes" id="UP001516400"/>
    </source>
</evidence>
<reference evidence="2 3" key="1">
    <citation type="journal article" date="2021" name="BMC Biol.">
        <title>Horizontally acquired antibacterial genes associated with adaptive radiation of ladybird beetles.</title>
        <authorList>
            <person name="Li H.S."/>
            <person name="Tang X.F."/>
            <person name="Huang Y.H."/>
            <person name="Xu Z.Y."/>
            <person name="Chen M.L."/>
            <person name="Du X.Y."/>
            <person name="Qiu B.Y."/>
            <person name="Chen P.T."/>
            <person name="Zhang W."/>
            <person name="Slipinski A."/>
            <person name="Escalona H.E."/>
            <person name="Waterhouse R.M."/>
            <person name="Zwick A."/>
            <person name="Pang H."/>
        </authorList>
    </citation>
    <scope>NUCLEOTIDE SEQUENCE [LARGE SCALE GENOMIC DNA]</scope>
    <source>
        <strain evidence="2">SYSU2018</strain>
    </source>
</reference>
<feature type="region of interest" description="Disordered" evidence="1">
    <location>
        <begin position="561"/>
        <end position="632"/>
    </location>
</feature>
<evidence type="ECO:0000313" key="2">
    <source>
        <dbReference type="EMBL" id="KAL3270363.1"/>
    </source>
</evidence>
<keyword evidence="3" id="KW-1185">Reference proteome</keyword>
<accession>A0ABD2MV57</accession>
<evidence type="ECO:0000256" key="1">
    <source>
        <dbReference type="SAM" id="MobiDB-lite"/>
    </source>
</evidence>
<feature type="compositionally biased region" description="Basic and acidic residues" evidence="1">
    <location>
        <begin position="590"/>
        <end position="632"/>
    </location>
</feature>
<name>A0ABD2MV57_9CUCU</name>
<comment type="caution">
    <text evidence="2">The sequence shown here is derived from an EMBL/GenBank/DDBJ whole genome shotgun (WGS) entry which is preliminary data.</text>
</comment>
<dbReference type="AlphaFoldDB" id="A0ABD2MV57"/>
<dbReference type="Proteomes" id="UP001516400">
    <property type="component" value="Unassembled WGS sequence"/>
</dbReference>
<gene>
    <name evidence="2" type="ORF">HHI36_009411</name>
</gene>
<dbReference type="EMBL" id="JABFTP020000021">
    <property type="protein sequence ID" value="KAL3270363.1"/>
    <property type="molecule type" value="Genomic_DNA"/>
</dbReference>
<feature type="region of interest" description="Disordered" evidence="1">
    <location>
        <begin position="382"/>
        <end position="421"/>
    </location>
</feature>